<proteinExistence type="inferred from homology"/>
<dbReference type="Gramene" id="Aco010806.1.mrna1">
    <property type="protein sequence ID" value="Aco010806.1.mrna1"/>
    <property type="gene ID" value="Aco010806.1.path1"/>
</dbReference>
<gene>
    <name evidence="8" type="primary">LOC109716650</name>
</gene>
<keyword evidence="4 6" id="KW-1133">Transmembrane helix</keyword>
<dbReference type="InterPro" id="IPR002528">
    <property type="entry name" value="MATE_fam"/>
</dbReference>
<feature type="transmembrane region" description="Helical" evidence="6">
    <location>
        <begin position="245"/>
        <end position="264"/>
    </location>
</feature>
<dbReference type="RefSeq" id="XP_020097778.1">
    <property type="nucleotide sequence ID" value="XM_020242189.1"/>
</dbReference>
<evidence type="ECO:0000256" key="1">
    <source>
        <dbReference type="ARBA" id="ARBA00004141"/>
    </source>
</evidence>
<feature type="transmembrane region" description="Helical" evidence="6">
    <location>
        <begin position="469"/>
        <end position="489"/>
    </location>
</feature>
<evidence type="ECO:0000313" key="7">
    <source>
        <dbReference type="Proteomes" id="UP000515123"/>
    </source>
</evidence>
<evidence type="ECO:0000256" key="2">
    <source>
        <dbReference type="ARBA" id="ARBA00010199"/>
    </source>
</evidence>
<dbReference type="Pfam" id="PF01554">
    <property type="entry name" value="MatE"/>
    <property type="match status" value="2"/>
</dbReference>
<reference evidence="7" key="1">
    <citation type="journal article" date="2015" name="Nat. Genet.">
        <title>The pineapple genome and the evolution of CAM photosynthesis.</title>
        <authorList>
            <person name="Ming R."/>
            <person name="VanBuren R."/>
            <person name="Wai C.M."/>
            <person name="Tang H."/>
            <person name="Schatz M.C."/>
            <person name="Bowers J.E."/>
            <person name="Lyons E."/>
            <person name="Wang M.L."/>
            <person name="Chen J."/>
            <person name="Biggers E."/>
            <person name="Zhang J."/>
            <person name="Huang L."/>
            <person name="Zhang L."/>
            <person name="Miao W."/>
            <person name="Zhang J."/>
            <person name="Ye Z."/>
            <person name="Miao C."/>
            <person name="Lin Z."/>
            <person name="Wang H."/>
            <person name="Zhou H."/>
            <person name="Yim W.C."/>
            <person name="Priest H.D."/>
            <person name="Zheng C."/>
            <person name="Woodhouse M."/>
            <person name="Edger P.P."/>
            <person name="Guyot R."/>
            <person name="Guo H.B."/>
            <person name="Guo H."/>
            <person name="Zheng G."/>
            <person name="Singh R."/>
            <person name="Sharma A."/>
            <person name="Min X."/>
            <person name="Zheng Y."/>
            <person name="Lee H."/>
            <person name="Gurtowski J."/>
            <person name="Sedlazeck F.J."/>
            <person name="Harkess A."/>
            <person name="McKain M.R."/>
            <person name="Liao Z."/>
            <person name="Fang J."/>
            <person name="Liu J."/>
            <person name="Zhang X."/>
            <person name="Zhang Q."/>
            <person name="Hu W."/>
            <person name="Qin Y."/>
            <person name="Wang K."/>
            <person name="Chen L.Y."/>
            <person name="Shirley N."/>
            <person name="Lin Y.R."/>
            <person name="Liu L.Y."/>
            <person name="Hernandez A.G."/>
            <person name="Wright C.L."/>
            <person name="Bulone V."/>
            <person name="Tuskan G.A."/>
            <person name="Heath K."/>
            <person name="Zee F."/>
            <person name="Moore P.H."/>
            <person name="Sunkar R."/>
            <person name="Leebens-Mack J.H."/>
            <person name="Mockler T."/>
            <person name="Bennetzen J.L."/>
            <person name="Freeling M."/>
            <person name="Sankoff D."/>
            <person name="Paterson A.H."/>
            <person name="Zhu X."/>
            <person name="Yang X."/>
            <person name="Smith J.A."/>
            <person name="Cushman J.C."/>
            <person name="Paull R.E."/>
            <person name="Yu Q."/>
        </authorList>
    </citation>
    <scope>NUCLEOTIDE SEQUENCE [LARGE SCALE GENOMIC DNA]</scope>
    <source>
        <strain evidence="7">cv. F153</strain>
    </source>
</reference>
<feature type="transmembrane region" description="Helical" evidence="6">
    <location>
        <begin position="326"/>
        <end position="347"/>
    </location>
</feature>
<feature type="transmembrane region" description="Helical" evidence="6">
    <location>
        <begin position="442"/>
        <end position="463"/>
    </location>
</feature>
<evidence type="ECO:0000313" key="8">
    <source>
        <dbReference type="RefSeq" id="XP_020097778.1"/>
    </source>
</evidence>
<evidence type="ECO:0000256" key="3">
    <source>
        <dbReference type="ARBA" id="ARBA00022692"/>
    </source>
</evidence>
<reference evidence="8" key="2">
    <citation type="submission" date="2025-08" db="UniProtKB">
        <authorList>
            <consortium name="RefSeq"/>
        </authorList>
    </citation>
    <scope>IDENTIFICATION</scope>
    <source>
        <tissue evidence="8">Leaf</tissue>
    </source>
</reference>
<feature type="transmembrane region" description="Helical" evidence="6">
    <location>
        <begin position="285"/>
        <end position="306"/>
    </location>
</feature>
<feature type="transmembrane region" description="Helical" evidence="6">
    <location>
        <begin position="408"/>
        <end position="430"/>
    </location>
</feature>
<keyword evidence="7" id="KW-1185">Reference proteome</keyword>
<evidence type="ECO:0000256" key="5">
    <source>
        <dbReference type="ARBA" id="ARBA00023136"/>
    </source>
</evidence>
<dbReference type="AlphaFoldDB" id="A0A6P5FW89"/>
<evidence type="ECO:0000256" key="6">
    <source>
        <dbReference type="RuleBase" id="RU004914"/>
    </source>
</evidence>
<feature type="transmembrane region" description="Helical" evidence="6">
    <location>
        <begin position="214"/>
        <end position="233"/>
    </location>
</feature>
<dbReference type="NCBIfam" id="TIGR00797">
    <property type="entry name" value="matE"/>
    <property type="match status" value="1"/>
</dbReference>
<comment type="similarity">
    <text evidence="2 6">Belongs to the multi antimicrobial extrusion (MATE) (TC 2.A.66.1) family.</text>
</comment>
<feature type="transmembrane region" description="Helical" evidence="6">
    <location>
        <begin position="99"/>
        <end position="122"/>
    </location>
</feature>
<dbReference type="GO" id="GO:1990961">
    <property type="term" value="P:xenobiotic detoxification by transmembrane export across the plasma membrane"/>
    <property type="evidence" value="ECO:0007669"/>
    <property type="project" value="InterPro"/>
</dbReference>
<keyword evidence="3 6" id="KW-0812">Transmembrane</keyword>
<keyword evidence="5 6" id="KW-0472">Membrane</keyword>
<protein>
    <recommendedName>
        <fullName evidence="6">Protein DETOXIFICATION</fullName>
    </recommendedName>
    <alternativeName>
        <fullName evidence="6">Multidrug and toxic compound extrusion protein</fullName>
    </alternativeName>
</protein>
<dbReference type="GO" id="GO:0016020">
    <property type="term" value="C:membrane"/>
    <property type="evidence" value="ECO:0007669"/>
    <property type="project" value="UniProtKB-SubCell"/>
</dbReference>
<dbReference type="PANTHER" id="PTHR11206">
    <property type="entry name" value="MULTIDRUG RESISTANCE PROTEIN"/>
    <property type="match status" value="1"/>
</dbReference>
<dbReference type="GeneID" id="109716650"/>
<sequence>MCVPSTDPCPLVVEVGDSDLALSTHSLCDEKFRVVLVGQKEELPLIQARNRETNLHHEIVEEIFALGRIAAPSTITGLLNYARNLVSMLFLGHLGHVELAAGALSVGFANITGYSIIFGLAMGMEPICGQAFGAQKQTLLTLTLHRTIAFLLLISIPITFLWLHVDKILLLLDQDPKITSLARIYLLYALPDLFLQCILNPFRIYLRSQNITNPIALCSFVASLVHIIVNHYLVHVLKTGIKGVAMGVVVANFSLTMLLLCYAYSSEACKMAWNTTLSFDCFREWGTIIRLAIPSCISVCLEWWWYELMIILCGLLSGPQETVSAIGVLMQMTALVYVFPSSLSYGVSTRVAQELGAGRPESARKASMIGAVFGAGLGIAAMAFNLWARAWWGPIFTDRGPVLKLVSIALPIIGLCELGNCPQTAMCGALRGSAQANVGAHVNLGGFYGVGLPVALLFGFWLGLGFVGLWMGLLAAQASCVAVLTMVLVRTDWAAEAARAEELTSGEQVLKLDETIDDKGEKENLKGNGWALRTNTLVNKV</sequence>
<organism evidence="7 8">
    <name type="scientific">Ananas comosus</name>
    <name type="common">Pineapple</name>
    <name type="synonym">Ananas ananas</name>
    <dbReference type="NCBI Taxonomy" id="4615"/>
    <lineage>
        <taxon>Eukaryota</taxon>
        <taxon>Viridiplantae</taxon>
        <taxon>Streptophyta</taxon>
        <taxon>Embryophyta</taxon>
        <taxon>Tracheophyta</taxon>
        <taxon>Spermatophyta</taxon>
        <taxon>Magnoliopsida</taxon>
        <taxon>Liliopsida</taxon>
        <taxon>Poales</taxon>
        <taxon>Bromeliaceae</taxon>
        <taxon>Bromelioideae</taxon>
        <taxon>Ananas</taxon>
    </lineage>
</organism>
<comment type="subcellular location">
    <subcellularLocation>
        <location evidence="1">Membrane</location>
        <topology evidence="1">Multi-pass membrane protein</topology>
    </subcellularLocation>
</comment>
<accession>A0A6P5FW89</accession>
<dbReference type="GO" id="GO:0015297">
    <property type="term" value="F:antiporter activity"/>
    <property type="evidence" value="ECO:0007669"/>
    <property type="project" value="InterPro"/>
</dbReference>
<feature type="transmembrane region" description="Helical" evidence="6">
    <location>
        <begin position="185"/>
        <end position="202"/>
    </location>
</feature>
<dbReference type="Proteomes" id="UP000515123">
    <property type="component" value="Linkage group 10"/>
</dbReference>
<dbReference type="GO" id="GO:0042910">
    <property type="term" value="F:xenobiotic transmembrane transporter activity"/>
    <property type="evidence" value="ECO:0007669"/>
    <property type="project" value="InterPro"/>
</dbReference>
<evidence type="ECO:0000256" key="4">
    <source>
        <dbReference type="ARBA" id="ARBA00022989"/>
    </source>
</evidence>
<dbReference type="CDD" id="cd13132">
    <property type="entry name" value="MATE_eukaryotic"/>
    <property type="match status" value="1"/>
</dbReference>
<feature type="transmembrane region" description="Helical" evidence="6">
    <location>
        <begin position="143"/>
        <end position="165"/>
    </location>
</feature>
<dbReference type="InterPro" id="IPR045069">
    <property type="entry name" value="MATE_euk"/>
</dbReference>
<name>A0A6P5FW89_ANACO</name>
<feature type="transmembrane region" description="Helical" evidence="6">
    <location>
        <begin position="368"/>
        <end position="388"/>
    </location>
</feature>
<dbReference type="OrthoDB" id="2126698at2759"/>